<keyword evidence="1" id="KW-0812">Transmembrane</keyword>
<keyword evidence="2" id="KW-0406">Ion transport</keyword>
<protein>
    <submittedName>
        <fullName evidence="2">Sodium channel protein 60E</fullName>
    </submittedName>
</protein>
<keyword evidence="2" id="KW-0407">Ion channel</keyword>
<evidence type="ECO:0000256" key="1">
    <source>
        <dbReference type="SAM" id="Phobius"/>
    </source>
</evidence>
<evidence type="ECO:0000313" key="2">
    <source>
        <dbReference type="EMBL" id="KAL0486271.1"/>
    </source>
</evidence>
<feature type="transmembrane region" description="Helical" evidence="1">
    <location>
        <begin position="54"/>
        <end position="77"/>
    </location>
</feature>
<feature type="transmembrane region" description="Helical" evidence="1">
    <location>
        <begin position="97"/>
        <end position="123"/>
    </location>
</feature>
<dbReference type="AlphaFoldDB" id="A0AAW2ZAU9"/>
<comment type="caution">
    <text evidence="2">The sequence shown here is derived from an EMBL/GenBank/DDBJ whole genome shotgun (WGS) entry which is preliminary data.</text>
</comment>
<dbReference type="EMBL" id="JAOPGA020001213">
    <property type="protein sequence ID" value="KAL0486271.1"/>
    <property type="molecule type" value="Genomic_DNA"/>
</dbReference>
<feature type="transmembrane region" description="Helical" evidence="1">
    <location>
        <begin position="144"/>
        <end position="166"/>
    </location>
</feature>
<keyword evidence="3" id="KW-1185">Reference proteome</keyword>
<sequence>MNQDTQDPFVIQISDNTADDITDAPQNQMVPRNMINFAEVAESPHFKRIRHLKVAVLIGVCLEAVYTVVMIVVDGLQLTQWYANTDIDHNLYTTSRALFWVHLTSCILILGVCGLGLVSISPLRPSTQKYLVSMVAIGPSYMKAGYGCSIIPMLAFYYILMVLSGLRSVFIHKMMR</sequence>
<organism evidence="2 3">
    <name type="scientific">Acrasis kona</name>
    <dbReference type="NCBI Taxonomy" id="1008807"/>
    <lineage>
        <taxon>Eukaryota</taxon>
        <taxon>Discoba</taxon>
        <taxon>Heterolobosea</taxon>
        <taxon>Tetramitia</taxon>
        <taxon>Eutetramitia</taxon>
        <taxon>Acrasidae</taxon>
        <taxon>Acrasis</taxon>
    </lineage>
</organism>
<proteinExistence type="predicted"/>
<gene>
    <name evidence="2" type="ORF">AKO1_011942</name>
</gene>
<dbReference type="GO" id="GO:0034220">
    <property type="term" value="P:monoatomic ion transmembrane transport"/>
    <property type="evidence" value="ECO:0007669"/>
    <property type="project" value="UniProtKB-KW"/>
</dbReference>
<accession>A0AAW2ZAU9</accession>
<keyword evidence="1" id="KW-1133">Transmembrane helix</keyword>
<reference evidence="2 3" key="1">
    <citation type="submission" date="2024-03" db="EMBL/GenBank/DDBJ databases">
        <title>The Acrasis kona genome and developmental transcriptomes reveal deep origins of eukaryotic multicellular pathways.</title>
        <authorList>
            <person name="Sheikh S."/>
            <person name="Fu C.-J."/>
            <person name="Brown M.W."/>
            <person name="Baldauf S.L."/>
        </authorList>
    </citation>
    <scope>NUCLEOTIDE SEQUENCE [LARGE SCALE GENOMIC DNA]</scope>
    <source>
        <strain evidence="2 3">ATCC MYA-3509</strain>
    </source>
</reference>
<dbReference type="Proteomes" id="UP001431209">
    <property type="component" value="Unassembled WGS sequence"/>
</dbReference>
<name>A0AAW2ZAU9_9EUKA</name>
<evidence type="ECO:0000313" key="3">
    <source>
        <dbReference type="Proteomes" id="UP001431209"/>
    </source>
</evidence>
<keyword evidence="1" id="KW-0472">Membrane</keyword>
<keyword evidence="2" id="KW-0813">Transport</keyword>